<feature type="domain" description="GGDEF" evidence="6">
    <location>
        <begin position="170"/>
        <end position="308"/>
    </location>
</feature>
<dbReference type="SUPFAM" id="SSF55073">
    <property type="entry name" value="Nucleotide cyclase"/>
    <property type="match status" value="1"/>
</dbReference>
<proteinExistence type="predicted"/>
<dbReference type="Gene3D" id="3.30.70.270">
    <property type="match status" value="1"/>
</dbReference>
<keyword evidence="3" id="KW-0597">Phosphoprotein</keyword>
<dbReference type="CDD" id="cd01949">
    <property type="entry name" value="GGDEF"/>
    <property type="match status" value="1"/>
</dbReference>
<evidence type="ECO:0000256" key="1">
    <source>
        <dbReference type="ARBA" id="ARBA00012528"/>
    </source>
</evidence>
<evidence type="ECO:0000256" key="3">
    <source>
        <dbReference type="PROSITE-ProRule" id="PRU00169"/>
    </source>
</evidence>
<evidence type="ECO:0000259" key="5">
    <source>
        <dbReference type="PROSITE" id="PS50110"/>
    </source>
</evidence>
<comment type="catalytic activity">
    <reaction evidence="2">
        <text>2 GTP = 3',3'-c-di-GMP + 2 diphosphate</text>
        <dbReference type="Rhea" id="RHEA:24898"/>
        <dbReference type="ChEBI" id="CHEBI:33019"/>
        <dbReference type="ChEBI" id="CHEBI:37565"/>
        <dbReference type="ChEBI" id="CHEBI:58805"/>
        <dbReference type="EC" id="2.7.7.65"/>
    </reaction>
</comment>
<dbReference type="EMBL" id="DRBS01000185">
    <property type="protein sequence ID" value="HDD44156.1"/>
    <property type="molecule type" value="Genomic_DNA"/>
</dbReference>
<dbReference type="InterPro" id="IPR011006">
    <property type="entry name" value="CheY-like_superfamily"/>
</dbReference>
<dbReference type="AlphaFoldDB" id="A0A7C0U2F6"/>
<dbReference type="CDD" id="cd17574">
    <property type="entry name" value="REC_OmpR"/>
    <property type="match status" value="1"/>
</dbReference>
<comment type="caution">
    <text evidence="7">The sequence shown here is derived from an EMBL/GenBank/DDBJ whole genome shotgun (WGS) entry which is preliminary data.</text>
</comment>
<dbReference type="Pfam" id="PF00072">
    <property type="entry name" value="Response_reg"/>
    <property type="match status" value="1"/>
</dbReference>
<dbReference type="InterPro" id="IPR043128">
    <property type="entry name" value="Rev_trsase/Diguanyl_cyclase"/>
</dbReference>
<dbReference type="Gene3D" id="6.10.250.690">
    <property type="match status" value="1"/>
</dbReference>
<evidence type="ECO:0000259" key="6">
    <source>
        <dbReference type="PROSITE" id="PS50887"/>
    </source>
</evidence>
<organism evidence="7">
    <name type="scientific">Desulfofervidus auxilii</name>
    <dbReference type="NCBI Taxonomy" id="1621989"/>
    <lineage>
        <taxon>Bacteria</taxon>
        <taxon>Pseudomonadati</taxon>
        <taxon>Thermodesulfobacteriota</taxon>
        <taxon>Candidatus Desulfofervidia</taxon>
        <taxon>Candidatus Desulfofervidales</taxon>
        <taxon>Candidatus Desulfofervidaceae</taxon>
        <taxon>Candidatus Desulfofervidus</taxon>
    </lineage>
</organism>
<dbReference type="Proteomes" id="UP000886289">
    <property type="component" value="Unassembled WGS sequence"/>
</dbReference>
<evidence type="ECO:0000256" key="4">
    <source>
        <dbReference type="SAM" id="Coils"/>
    </source>
</evidence>
<dbReference type="SMART" id="SM00267">
    <property type="entry name" value="GGDEF"/>
    <property type="match status" value="1"/>
</dbReference>
<dbReference type="InterPro" id="IPR029787">
    <property type="entry name" value="Nucleotide_cyclase"/>
</dbReference>
<feature type="modified residue" description="4-aspartylphosphate" evidence="3">
    <location>
        <position position="53"/>
    </location>
</feature>
<dbReference type="PROSITE" id="PS50110">
    <property type="entry name" value="RESPONSE_REGULATORY"/>
    <property type="match status" value="1"/>
</dbReference>
<dbReference type="InterPro" id="IPR001789">
    <property type="entry name" value="Sig_transdc_resp-reg_receiver"/>
</dbReference>
<dbReference type="Pfam" id="PF00990">
    <property type="entry name" value="GGDEF"/>
    <property type="match status" value="1"/>
</dbReference>
<feature type="domain" description="Response regulatory" evidence="5">
    <location>
        <begin position="2"/>
        <end position="120"/>
    </location>
</feature>
<keyword evidence="4" id="KW-0175">Coiled coil</keyword>
<dbReference type="GO" id="GO:1902201">
    <property type="term" value="P:negative regulation of bacterial-type flagellum-dependent cell motility"/>
    <property type="evidence" value="ECO:0007669"/>
    <property type="project" value="TreeGrafter"/>
</dbReference>
<dbReference type="PROSITE" id="PS50887">
    <property type="entry name" value="GGDEF"/>
    <property type="match status" value="1"/>
</dbReference>
<dbReference type="GO" id="GO:0005886">
    <property type="term" value="C:plasma membrane"/>
    <property type="evidence" value="ECO:0007669"/>
    <property type="project" value="TreeGrafter"/>
</dbReference>
<dbReference type="PANTHER" id="PTHR45138">
    <property type="entry name" value="REGULATORY COMPONENTS OF SENSORY TRANSDUCTION SYSTEM"/>
    <property type="match status" value="1"/>
</dbReference>
<sequence length="310" mass="35868">MKFLVVEDDAISRLILKKTLEKQGYKIILAENGKKGWEIFQKEKENIYLIIVDWIMPEMDGLKLCKKIRASNLNHYVYIIFLSAKGEKKDIITGLEAGADDYLTKPFEPLELLSRIKVGLRIIALEQRLKEINQKLQFLAITDGLTGILNRRAILERLKEEIHRAKRENYTLAIIMADIDHFKKINDKYGHLIGDKILIEIAKRLKSHLRPYDHLGRYGGEEFLIIISKIDKEKAIKASERLRKCICENVFKIDNQRLNISISLGVTCIKSSLDIKMENLIEKSIKTADNALYKAKEKGRNCVVYEELIQ</sequence>
<dbReference type="GO" id="GO:0043709">
    <property type="term" value="P:cell adhesion involved in single-species biofilm formation"/>
    <property type="evidence" value="ECO:0007669"/>
    <property type="project" value="TreeGrafter"/>
</dbReference>
<dbReference type="InterPro" id="IPR050469">
    <property type="entry name" value="Diguanylate_Cyclase"/>
</dbReference>
<reference evidence="7" key="1">
    <citation type="journal article" date="2020" name="mSystems">
        <title>Genome- and Community-Level Interaction Insights into Carbon Utilization and Element Cycling Functions of Hydrothermarchaeota in Hydrothermal Sediment.</title>
        <authorList>
            <person name="Zhou Z."/>
            <person name="Liu Y."/>
            <person name="Xu W."/>
            <person name="Pan J."/>
            <person name="Luo Z.H."/>
            <person name="Li M."/>
        </authorList>
    </citation>
    <scope>NUCLEOTIDE SEQUENCE [LARGE SCALE GENOMIC DNA]</scope>
    <source>
        <strain evidence="7">HyVt-233</strain>
    </source>
</reference>
<dbReference type="EC" id="2.7.7.65" evidence="1"/>
<dbReference type="Gene3D" id="3.40.50.2300">
    <property type="match status" value="1"/>
</dbReference>
<evidence type="ECO:0000256" key="2">
    <source>
        <dbReference type="ARBA" id="ARBA00034247"/>
    </source>
</evidence>
<dbReference type="PANTHER" id="PTHR45138:SF9">
    <property type="entry name" value="DIGUANYLATE CYCLASE DGCM-RELATED"/>
    <property type="match status" value="1"/>
</dbReference>
<dbReference type="GO" id="GO:0000160">
    <property type="term" value="P:phosphorelay signal transduction system"/>
    <property type="evidence" value="ECO:0007669"/>
    <property type="project" value="InterPro"/>
</dbReference>
<name>A0A7C0U2F6_DESA2</name>
<evidence type="ECO:0000313" key="7">
    <source>
        <dbReference type="EMBL" id="HDD44156.1"/>
    </source>
</evidence>
<dbReference type="SUPFAM" id="SSF52172">
    <property type="entry name" value="CheY-like"/>
    <property type="match status" value="1"/>
</dbReference>
<gene>
    <name evidence="7" type="ORF">ENG63_04760</name>
</gene>
<dbReference type="GO" id="GO:0052621">
    <property type="term" value="F:diguanylate cyclase activity"/>
    <property type="evidence" value="ECO:0007669"/>
    <property type="project" value="UniProtKB-EC"/>
</dbReference>
<dbReference type="SMART" id="SM00448">
    <property type="entry name" value="REC"/>
    <property type="match status" value="1"/>
</dbReference>
<dbReference type="InterPro" id="IPR000160">
    <property type="entry name" value="GGDEF_dom"/>
</dbReference>
<dbReference type="NCBIfam" id="TIGR00254">
    <property type="entry name" value="GGDEF"/>
    <property type="match status" value="1"/>
</dbReference>
<protein>
    <recommendedName>
        <fullName evidence="1">diguanylate cyclase</fullName>
        <ecNumber evidence="1">2.7.7.65</ecNumber>
    </recommendedName>
</protein>
<accession>A0A7C0U2F6</accession>
<feature type="coiled-coil region" evidence="4">
    <location>
        <begin position="122"/>
        <end position="168"/>
    </location>
</feature>
<dbReference type="FunFam" id="3.30.70.270:FF:000001">
    <property type="entry name" value="Diguanylate cyclase domain protein"/>
    <property type="match status" value="1"/>
</dbReference>